<comment type="caution">
    <text evidence="1">The sequence shown here is derived from an EMBL/GenBank/DDBJ whole genome shotgun (WGS) entry which is preliminary data.</text>
</comment>
<sequence>MFIGSEYEKFERHKIVAFHVEKQEFRLISWPIHGDYILFSLEEFWVRLNPSSTSSIEIWTLRDYSDEHWVKAYKINTSARVLGPWEGCELLLHYFGRFVSHNPNTNSSKDINIPPSIEDTEVYVYAGCLVSLSCFS</sequence>
<reference evidence="2" key="1">
    <citation type="submission" date="2016-06" db="EMBL/GenBank/DDBJ databases">
        <title>Parallel loss of symbiosis genes in relatives of nitrogen-fixing non-legume Parasponia.</title>
        <authorList>
            <person name="Van Velzen R."/>
            <person name="Holmer R."/>
            <person name="Bu F."/>
            <person name="Rutten L."/>
            <person name="Van Zeijl A."/>
            <person name="Liu W."/>
            <person name="Santuari L."/>
            <person name="Cao Q."/>
            <person name="Sharma T."/>
            <person name="Shen D."/>
            <person name="Roswanjaya Y."/>
            <person name="Wardhani T."/>
            <person name="Kalhor M.S."/>
            <person name="Jansen J."/>
            <person name="Van den Hoogen J."/>
            <person name="Gungor B."/>
            <person name="Hartog M."/>
            <person name="Hontelez J."/>
            <person name="Verver J."/>
            <person name="Yang W.-C."/>
            <person name="Schijlen E."/>
            <person name="Repin R."/>
            <person name="Schilthuizen M."/>
            <person name="Schranz E."/>
            <person name="Heidstra R."/>
            <person name="Miyata K."/>
            <person name="Fedorova E."/>
            <person name="Kohlen W."/>
            <person name="Bisseling T."/>
            <person name="Smit S."/>
            <person name="Geurts R."/>
        </authorList>
    </citation>
    <scope>NUCLEOTIDE SEQUENCE [LARGE SCALE GENOMIC DNA]</scope>
    <source>
        <strain evidence="2">cv. WU1-14</strain>
    </source>
</reference>
<protein>
    <recommendedName>
        <fullName evidence="3">F-box associated domain</fullName>
    </recommendedName>
</protein>
<dbReference type="EMBL" id="JXTB01000022">
    <property type="protein sequence ID" value="PON75797.1"/>
    <property type="molecule type" value="Genomic_DNA"/>
</dbReference>
<accession>A0A2P5DR78</accession>
<evidence type="ECO:0000313" key="2">
    <source>
        <dbReference type="Proteomes" id="UP000237105"/>
    </source>
</evidence>
<keyword evidence="2" id="KW-1185">Reference proteome</keyword>
<dbReference type="AlphaFoldDB" id="A0A2P5DR78"/>
<organism evidence="1 2">
    <name type="scientific">Parasponia andersonii</name>
    <name type="common">Sponia andersonii</name>
    <dbReference type="NCBI Taxonomy" id="3476"/>
    <lineage>
        <taxon>Eukaryota</taxon>
        <taxon>Viridiplantae</taxon>
        <taxon>Streptophyta</taxon>
        <taxon>Embryophyta</taxon>
        <taxon>Tracheophyta</taxon>
        <taxon>Spermatophyta</taxon>
        <taxon>Magnoliopsida</taxon>
        <taxon>eudicotyledons</taxon>
        <taxon>Gunneridae</taxon>
        <taxon>Pentapetalae</taxon>
        <taxon>rosids</taxon>
        <taxon>fabids</taxon>
        <taxon>Rosales</taxon>
        <taxon>Cannabaceae</taxon>
        <taxon>Parasponia</taxon>
    </lineage>
</organism>
<evidence type="ECO:0008006" key="3">
    <source>
        <dbReference type="Google" id="ProtNLM"/>
    </source>
</evidence>
<gene>
    <name evidence="1" type="ORF">PanWU01x14_040570</name>
</gene>
<dbReference type="Proteomes" id="UP000237105">
    <property type="component" value="Unassembled WGS sequence"/>
</dbReference>
<name>A0A2P5DR78_PARAD</name>
<evidence type="ECO:0000313" key="1">
    <source>
        <dbReference type="EMBL" id="PON75797.1"/>
    </source>
</evidence>
<dbReference type="OrthoDB" id="5319261at2759"/>
<proteinExistence type="predicted"/>